<dbReference type="InterPro" id="IPR016181">
    <property type="entry name" value="Acyl_CoA_acyltransferase"/>
</dbReference>
<dbReference type="CDD" id="cd04301">
    <property type="entry name" value="NAT_SF"/>
    <property type="match status" value="1"/>
</dbReference>
<dbReference type="PROSITE" id="PS51186">
    <property type="entry name" value="GNAT"/>
    <property type="match status" value="1"/>
</dbReference>
<keyword evidence="1" id="KW-0808">Transferase</keyword>
<evidence type="ECO:0000256" key="2">
    <source>
        <dbReference type="ARBA" id="ARBA00023315"/>
    </source>
</evidence>
<keyword evidence="5" id="KW-1185">Reference proteome</keyword>
<keyword evidence="2" id="KW-0012">Acyltransferase</keyword>
<dbReference type="InterPro" id="IPR000182">
    <property type="entry name" value="GNAT_dom"/>
</dbReference>
<dbReference type="Gene3D" id="3.40.630.30">
    <property type="match status" value="1"/>
</dbReference>
<dbReference type="Pfam" id="PF00583">
    <property type="entry name" value="Acetyltransf_1"/>
    <property type="match status" value="1"/>
</dbReference>
<feature type="domain" description="N-acetyltransferase" evidence="3">
    <location>
        <begin position="8"/>
        <end position="164"/>
    </location>
</feature>
<proteinExistence type="predicted"/>
<dbReference type="PANTHER" id="PTHR43877:SF2">
    <property type="entry name" value="AMINOALKYLPHOSPHONATE N-ACETYLTRANSFERASE-RELATED"/>
    <property type="match status" value="1"/>
</dbReference>
<reference evidence="4 5" key="1">
    <citation type="submission" date="2022-10" db="EMBL/GenBank/DDBJ databases">
        <authorList>
            <person name="Xie J."/>
            <person name="Shen N."/>
        </authorList>
    </citation>
    <scope>NUCLEOTIDE SEQUENCE [LARGE SCALE GENOMIC DNA]</scope>
    <source>
        <strain evidence="4 5">YIM65594</strain>
    </source>
</reference>
<comment type="caution">
    <text evidence="4">The sequence shown here is derived from an EMBL/GenBank/DDBJ whole genome shotgun (WGS) entry which is preliminary data.</text>
</comment>
<dbReference type="SUPFAM" id="SSF55729">
    <property type="entry name" value="Acyl-CoA N-acyltransferases (Nat)"/>
    <property type="match status" value="1"/>
</dbReference>
<organism evidence="4 5">
    <name type="scientific">Streptomyces endophyticus</name>
    <dbReference type="NCBI Taxonomy" id="714166"/>
    <lineage>
        <taxon>Bacteria</taxon>
        <taxon>Bacillati</taxon>
        <taxon>Actinomycetota</taxon>
        <taxon>Actinomycetes</taxon>
        <taxon>Kitasatosporales</taxon>
        <taxon>Streptomycetaceae</taxon>
        <taxon>Streptomyces</taxon>
    </lineage>
</organism>
<gene>
    <name evidence="4" type="ORF">OKJ99_05135</name>
</gene>
<accession>A0ABU6F0B2</accession>
<protein>
    <submittedName>
        <fullName evidence="4">GNAT family N-acetyltransferase</fullName>
    </submittedName>
</protein>
<evidence type="ECO:0000313" key="5">
    <source>
        <dbReference type="Proteomes" id="UP001354931"/>
    </source>
</evidence>
<dbReference type="InterPro" id="IPR050832">
    <property type="entry name" value="Bact_Acetyltransf"/>
</dbReference>
<sequence>MSPDSRPLQLRPAQPADAEAVADIWYHGWGDGHRGNVPDALVEARPRDSFDERAAQRVKDTVVAVVDGQVAGFVMVAGDEVEQVYVGAAHRGTAVAPALLSAAEDRVATAGHLRAWLAVVAGNARARRFYARHGWQDEGLFDHHAPGQDGPVLVPAHLYVKDLSGE</sequence>
<dbReference type="Proteomes" id="UP001354931">
    <property type="component" value="Unassembled WGS sequence"/>
</dbReference>
<evidence type="ECO:0000259" key="3">
    <source>
        <dbReference type="PROSITE" id="PS51186"/>
    </source>
</evidence>
<dbReference type="EMBL" id="JAOZYC010000024">
    <property type="protein sequence ID" value="MEB8336900.1"/>
    <property type="molecule type" value="Genomic_DNA"/>
</dbReference>
<name>A0ABU6F0B2_9ACTN</name>
<evidence type="ECO:0000313" key="4">
    <source>
        <dbReference type="EMBL" id="MEB8336900.1"/>
    </source>
</evidence>
<evidence type="ECO:0000256" key="1">
    <source>
        <dbReference type="ARBA" id="ARBA00022679"/>
    </source>
</evidence>
<dbReference type="PANTHER" id="PTHR43877">
    <property type="entry name" value="AMINOALKYLPHOSPHONATE N-ACETYLTRANSFERASE-RELATED-RELATED"/>
    <property type="match status" value="1"/>
</dbReference>
<dbReference type="RefSeq" id="WP_326014532.1">
    <property type="nucleotide sequence ID" value="NZ_JAOZYC010000024.1"/>
</dbReference>